<protein>
    <submittedName>
        <fullName evidence="2">23S rRNA pseudouridylate synthase B</fullName>
    </submittedName>
</protein>
<dbReference type="AlphaFoldDB" id="A0A853G0S5"/>
<dbReference type="EMBL" id="JACCEM010000024">
    <property type="protein sequence ID" value="NYT51954.1"/>
    <property type="molecule type" value="Genomic_DNA"/>
</dbReference>
<evidence type="ECO:0000313" key="3">
    <source>
        <dbReference type="Proteomes" id="UP000559809"/>
    </source>
</evidence>
<evidence type="ECO:0000313" key="2">
    <source>
        <dbReference type="EMBL" id="NYT51954.1"/>
    </source>
</evidence>
<dbReference type="Proteomes" id="UP000559809">
    <property type="component" value="Unassembled WGS sequence"/>
</dbReference>
<evidence type="ECO:0000256" key="1">
    <source>
        <dbReference type="SAM" id="MobiDB-lite"/>
    </source>
</evidence>
<comment type="caution">
    <text evidence="2">The sequence shown here is derived from an EMBL/GenBank/DDBJ whole genome shotgun (WGS) entry which is preliminary data.</text>
</comment>
<reference evidence="2 3" key="1">
    <citation type="submission" date="2020-07" db="EMBL/GenBank/DDBJ databases">
        <title>Taxonomic revisions and descriptions of new bacterial species based on genomic comparisons in the high-G+C-content subgroup of the family Alcaligenaceae.</title>
        <authorList>
            <person name="Szabo A."/>
            <person name="Felfoldi T."/>
        </authorList>
    </citation>
    <scope>NUCLEOTIDE SEQUENCE [LARGE SCALE GENOMIC DNA]</scope>
    <source>
        <strain evidence="2 3">LMG 24012</strain>
    </source>
</reference>
<feature type="non-terminal residue" evidence="2">
    <location>
        <position position="1"/>
    </location>
</feature>
<gene>
    <name evidence="2" type="ORF">H0A72_21845</name>
</gene>
<feature type="region of interest" description="Disordered" evidence="1">
    <location>
        <begin position="1"/>
        <end position="58"/>
    </location>
</feature>
<accession>A0A853G0S5</accession>
<organism evidence="2 3">
    <name type="scientific">Parapusillimonas granuli</name>
    <dbReference type="NCBI Taxonomy" id="380911"/>
    <lineage>
        <taxon>Bacteria</taxon>
        <taxon>Pseudomonadati</taxon>
        <taxon>Pseudomonadota</taxon>
        <taxon>Betaproteobacteria</taxon>
        <taxon>Burkholderiales</taxon>
        <taxon>Alcaligenaceae</taxon>
        <taxon>Parapusillimonas</taxon>
    </lineage>
</organism>
<keyword evidence="3" id="KW-1185">Reference proteome</keyword>
<sequence length="58" mass="5706">GRPAGAPKAGGGRGEAKSRPGKTGGRGKAGAAGADDWQPRSASAHESQLGVLGGRRQR</sequence>
<name>A0A853G0S5_9BURK</name>
<proteinExistence type="predicted"/>